<protein>
    <recommendedName>
        <fullName evidence="4">Cytochrome C oxidase subunit II</fullName>
    </recommendedName>
</protein>
<dbReference type="PROSITE" id="PS51257">
    <property type="entry name" value="PROKAR_LIPOPROTEIN"/>
    <property type="match status" value="1"/>
</dbReference>
<reference evidence="2" key="2">
    <citation type="submission" date="2020-09" db="EMBL/GenBank/DDBJ databases">
        <authorList>
            <person name="Sun Q."/>
            <person name="Zhou Y."/>
        </authorList>
    </citation>
    <scope>NUCLEOTIDE SEQUENCE</scope>
    <source>
        <strain evidence="2">CGMCC 1.12987</strain>
    </source>
</reference>
<dbReference type="Proteomes" id="UP000644756">
    <property type="component" value="Unassembled WGS sequence"/>
</dbReference>
<dbReference type="InterPro" id="IPR008972">
    <property type="entry name" value="Cupredoxin"/>
</dbReference>
<comment type="caution">
    <text evidence="2">The sequence shown here is derived from an EMBL/GenBank/DDBJ whole genome shotgun (WGS) entry which is preliminary data.</text>
</comment>
<dbReference type="EMBL" id="BMGR01000004">
    <property type="protein sequence ID" value="GGF99455.1"/>
    <property type="molecule type" value="Genomic_DNA"/>
</dbReference>
<evidence type="ECO:0000313" key="2">
    <source>
        <dbReference type="EMBL" id="GGF99455.1"/>
    </source>
</evidence>
<dbReference type="RefSeq" id="WP_188530523.1">
    <property type="nucleotide sequence ID" value="NZ_BMGR01000004.1"/>
</dbReference>
<evidence type="ECO:0000313" key="3">
    <source>
        <dbReference type="Proteomes" id="UP000644756"/>
    </source>
</evidence>
<evidence type="ECO:0008006" key="4">
    <source>
        <dbReference type="Google" id="ProtNLM"/>
    </source>
</evidence>
<evidence type="ECO:0000256" key="1">
    <source>
        <dbReference type="SAM" id="SignalP"/>
    </source>
</evidence>
<dbReference type="AlphaFoldDB" id="A0A917CV77"/>
<sequence length="136" mass="14354">MKKKLWLLTAAMALVLVLAACGATENNNTDASNTNAANETGQTNEAGAAGGTELTIAAKNFEFDQTEYRIKKGEPVTINLINNQGVHGIAIANTDYKIQAGDPQTITIDDAGEYQIICSIPCGVGHTKMVSTLIVE</sequence>
<organism evidence="2 3">
    <name type="scientific">Paenibacillus abyssi</name>
    <dbReference type="NCBI Taxonomy" id="1340531"/>
    <lineage>
        <taxon>Bacteria</taxon>
        <taxon>Bacillati</taxon>
        <taxon>Bacillota</taxon>
        <taxon>Bacilli</taxon>
        <taxon>Bacillales</taxon>
        <taxon>Paenibacillaceae</taxon>
        <taxon>Paenibacillus</taxon>
    </lineage>
</organism>
<accession>A0A917CV77</accession>
<feature type="chain" id="PRO_5039146002" description="Cytochrome C oxidase subunit II" evidence="1">
    <location>
        <begin position="23"/>
        <end position="136"/>
    </location>
</feature>
<reference evidence="2" key="1">
    <citation type="journal article" date="2014" name="Int. J. Syst. Evol. Microbiol.">
        <title>Complete genome sequence of Corynebacterium casei LMG S-19264T (=DSM 44701T), isolated from a smear-ripened cheese.</title>
        <authorList>
            <consortium name="US DOE Joint Genome Institute (JGI-PGF)"/>
            <person name="Walter F."/>
            <person name="Albersmeier A."/>
            <person name="Kalinowski J."/>
            <person name="Ruckert C."/>
        </authorList>
    </citation>
    <scope>NUCLEOTIDE SEQUENCE</scope>
    <source>
        <strain evidence="2">CGMCC 1.12987</strain>
    </source>
</reference>
<name>A0A917CV77_9BACL</name>
<proteinExistence type="predicted"/>
<dbReference type="Gene3D" id="2.60.40.420">
    <property type="entry name" value="Cupredoxins - blue copper proteins"/>
    <property type="match status" value="1"/>
</dbReference>
<gene>
    <name evidence="2" type="ORF">GCM10010916_15930</name>
</gene>
<feature type="signal peptide" evidence="1">
    <location>
        <begin position="1"/>
        <end position="22"/>
    </location>
</feature>
<keyword evidence="3" id="KW-1185">Reference proteome</keyword>
<keyword evidence="1" id="KW-0732">Signal</keyword>
<dbReference type="SUPFAM" id="SSF49503">
    <property type="entry name" value="Cupredoxins"/>
    <property type="match status" value="1"/>
</dbReference>